<keyword evidence="2" id="KW-1185">Reference proteome</keyword>
<dbReference type="Proteomes" id="UP001500433">
    <property type="component" value="Unassembled WGS sequence"/>
</dbReference>
<evidence type="ECO:0000313" key="2">
    <source>
        <dbReference type="Proteomes" id="UP001500433"/>
    </source>
</evidence>
<proteinExistence type="predicted"/>
<protein>
    <submittedName>
        <fullName evidence="1">Uncharacterized protein</fullName>
    </submittedName>
</protein>
<name>A0ABP9F8S6_9FLAO</name>
<reference evidence="2" key="1">
    <citation type="journal article" date="2019" name="Int. J. Syst. Evol. Microbiol.">
        <title>The Global Catalogue of Microorganisms (GCM) 10K type strain sequencing project: providing services to taxonomists for standard genome sequencing and annotation.</title>
        <authorList>
            <consortium name="The Broad Institute Genomics Platform"/>
            <consortium name="The Broad Institute Genome Sequencing Center for Infectious Disease"/>
            <person name="Wu L."/>
            <person name="Ma J."/>
        </authorList>
    </citation>
    <scope>NUCLEOTIDE SEQUENCE [LARGE SCALE GENOMIC DNA]</scope>
    <source>
        <strain evidence="2">JCM 18274</strain>
    </source>
</reference>
<sequence>MAINKKPQNMRVLGFCSLKNKIYLKNMLNFYLLHNKNNNLTFNVVYNLVKTKV</sequence>
<evidence type="ECO:0000313" key="1">
    <source>
        <dbReference type="EMBL" id="GAA4896494.1"/>
    </source>
</evidence>
<organism evidence="1 2">
    <name type="scientific">Flaviramulus aquimarinus</name>
    <dbReference type="NCBI Taxonomy" id="1170456"/>
    <lineage>
        <taxon>Bacteria</taxon>
        <taxon>Pseudomonadati</taxon>
        <taxon>Bacteroidota</taxon>
        <taxon>Flavobacteriia</taxon>
        <taxon>Flavobacteriales</taxon>
        <taxon>Flavobacteriaceae</taxon>
        <taxon>Flaviramulus</taxon>
    </lineage>
</organism>
<accession>A0ABP9F8S6</accession>
<comment type="caution">
    <text evidence="1">The sequence shown here is derived from an EMBL/GenBank/DDBJ whole genome shotgun (WGS) entry which is preliminary data.</text>
</comment>
<gene>
    <name evidence="1" type="ORF">GCM10023311_21540</name>
</gene>
<dbReference type="EMBL" id="BAABJH010000005">
    <property type="protein sequence ID" value="GAA4896494.1"/>
    <property type="molecule type" value="Genomic_DNA"/>
</dbReference>